<organism evidence="2 3">
    <name type="scientific">Geodia barretti</name>
    <name type="common">Barrett's horny sponge</name>
    <dbReference type="NCBI Taxonomy" id="519541"/>
    <lineage>
        <taxon>Eukaryota</taxon>
        <taxon>Metazoa</taxon>
        <taxon>Porifera</taxon>
        <taxon>Demospongiae</taxon>
        <taxon>Heteroscleromorpha</taxon>
        <taxon>Tetractinellida</taxon>
        <taxon>Astrophorina</taxon>
        <taxon>Geodiidae</taxon>
        <taxon>Geodia</taxon>
    </lineage>
</organism>
<gene>
    <name evidence="2" type="ORF">GBAR_LOCUS27401</name>
</gene>
<sequence>MDVAPSWTPRSPSPTPSMSLTTPPGDPLVMSQTSSMSCTGCRTTRGPSTLATTLPGASTTPATSGSPTMTARCHH</sequence>
<feature type="compositionally biased region" description="Polar residues" evidence="1">
    <location>
        <begin position="30"/>
        <end position="52"/>
    </location>
</feature>
<feature type="compositionally biased region" description="Low complexity" evidence="1">
    <location>
        <begin position="1"/>
        <end position="23"/>
    </location>
</feature>
<dbReference type="AlphaFoldDB" id="A0AA35X8W2"/>
<keyword evidence="3" id="KW-1185">Reference proteome</keyword>
<feature type="compositionally biased region" description="Low complexity" evidence="1">
    <location>
        <begin position="55"/>
        <end position="75"/>
    </location>
</feature>
<evidence type="ECO:0000313" key="3">
    <source>
        <dbReference type="Proteomes" id="UP001174909"/>
    </source>
</evidence>
<comment type="caution">
    <text evidence="2">The sequence shown here is derived from an EMBL/GenBank/DDBJ whole genome shotgun (WGS) entry which is preliminary data.</text>
</comment>
<protein>
    <submittedName>
        <fullName evidence="2">Uncharacterized protein</fullName>
    </submittedName>
</protein>
<reference evidence="2" key="1">
    <citation type="submission" date="2023-03" db="EMBL/GenBank/DDBJ databases">
        <authorList>
            <person name="Steffen K."/>
            <person name="Cardenas P."/>
        </authorList>
    </citation>
    <scope>NUCLEOTIDE SEQUENCE</scope>
</reference>
<accession>A0AA35X8W2</accession>
<dbReference type="EMBL" id="CASHTH010003817">
    <property type="protein sequence ID" value="CAI8049778.1"/>
    <property type="molecule type" value="Genomic_DNA"/>
</dbReference>
<name>A0AA35X8W2_GEOBA</name>
<evidence type="ECO:0000256" key="1">
    <source>
        <dbReference type="SAM" id="MobiDB-lite"/>
    </source>
</evidence>
<evidence type="ECO:0000313" key="2">
    <source>
        <dbReference type="EMBL" id="CAI8049778.1"/>
    </source>
</evidence>
<feature type="region of interest" description="Disordered" evidence="1">
    <location>
        <begin position="1"/>
        <end position="75"/>
    </location>
</feature>
<proteinExistence type="predicted"/>
<dbReference type="Proteomes" id="UP001174909">
    <property type="component" value="Unassembled WGS sequence"/>
</dbReference>